<accession>A0AAV7KQR3</accession>
<name>A0AAV7KQR3_9METZ</name>
<gene>
    <name evidence="1" type="ORF">LOD99_13339</name>
</gene>
<evidence type="ECO:0008006" key="3">
    <source>
        <dbReference type="Google" id="ProtNLM"/>
    </source>
</evidence>
<evidence type="ECO:0000313" key="2">
    <source>
        <dbReference type="Proteomes" id="UP001165289"/>
    </source>
</evidence>
<keyword evidence="2" id="KW-1185">Reference proteome</keyword>
<dbReference type="EMBL" id="JAKMXF010000011">
    <property type="protein sequence ID" value="KAI6661466.1"/>
    <property type="molecule type" value="Genomic_DNA"/>
</dbReference>
<proteinExistence type="predicted"/>
<sequence>MPENQPELKQAWIRALHREDIDHLKVVNECIKRFRKDVEYFHKVPNGDGTFTSDLVINLSRKKGYSLLLPHCPSYYSSTPTSKHTFCFPLRIERQNVRLVLMVFNDLTLSALEIQNENVVKNIVIIPPSLLESFLPCGKYSLTDNKLFNESCGFSYVLSAFRQIDPLEHHFGLYRMMAGSNYHISYIQILESERRLKLSNILKMFSDQQDSCQSIHTFVKSFTSPFSTSSDDQIDLEPYLDGICDVLSIEYTQQILQSLAFIGGYSVYKFLKGLQECRLCTDTLTYDKEFIPDSDSISQFKLLQLTDRGELKYPSEHVLSSVITLWRILFAIEDNDHLANLLVHGPARKILLELTLIYMEGDASIDICKSNCYICNVTRWDILRKHILLLLIVFLPHD</sequence>
<organism evidence="1 2">
    <name type="scientific">Oopsacas minuta</name>
    <dbReference type="NCBI Taxonomy" id="111878"/>
    <lineage>
        <taxon>Eukaryota</taxon>
        <taxon>Metazoa</taxon>
        <taxon>Porifera</taxon>
        <taxon>Hexactinellida</taxon>
        <taxon>Hexasterophora</taxon>
        <taxon>Lyssacinosida</taxon>
        <taxon>Leucopsacidae</taxon>
        <taxon>Oopsacas</taxon>
    </lineage>
</organism>
<protein>
    <recommendedName>
        <fullName evidence="3">PH domain-containing protein</fullName>
    </recommendedName>
</protein>
<evidence type="ECO:0000313" key="1">
    <source>
        <dbReference type="EMBL" id="KAI6661466.1"/>
    </source>
</evidence>
<comment type="caution">
    <text evidence="1">The sequence shown here is derived from an EMBL/GenBank/DDBJ whole genome shotgun (WGS) entry which is preliminary data.</text>
</comment>
<dbReference type="AlphaFoldDB" id="A0AAV7KQR3"/>
<reference evidence="1 2" key="1">
    <citation type="journal article" date="2023" name="BMC Biol.">
        <title>The compact genome of the sponge Oopsacas minuta (Hexactinellida) is lacking key metazoan core genes.</title>
        <authorList>
            <person name="Santini S."/>
            <person name="Schenkelaars Q."/>
            <person name="Jourda C."/>
            <person name="Duchesne M."/>
            <person name="Belahbib H."/>
            <person name="Rocher C."/>
            <person name="Selva M."/>
            <person name="Riesgo A."/>
            <person name="Vervoort M."/>
            <person name="Leys S.P."/>
            <person name="Kodjabachian L."/>
            <person name="Le Bivic A."/>
            <person name="Borchiellini C."/>
            <person name="Claverie J.M."/>
            <person name="Renard E."/>
        </authorList>
    </citation>
    <scope>NUCLEOTIDE SEQUENCE [LARGE SCALE GENOMIC DNA]</scope>
    <source>
        <strain evidence="1">SPO-2</strain>
    </source>
</reference>
<dbReference type="Proteomes" id="UP001165289">
    <property type="component" value="Unassembled WGS sequence"/>
</dbReference>